<evidence type="ECO:0000313" key="2">
    <source>
        <dbReference type="EMBL" id="KKL41540.1"/>
    </source>
</evidence>
<comment type="caution">
    <text evidence="2">The sequence shown here is derived from an EMBL/GenBank/DDBJ whole genome shotgun (WGS) entry which is preliminary data.</text>
</comment>
<feature type="compositionally biased region" description="Low complexity" evidence="1">
    <location>
        <begin position="38"/>
        <end position="47"/>
    </location>
</feature>
<organism evidence="2 3">
    <name type="scientific">Burkholderia contaminans LMG 23361</name>
    <dbReference type="NCBI Taxonomy" id="1334628"/>
    <lineage>
        <taxon>Bacteria</taxon>
        <taxon>Pseudomonadati</taxon>
        <taxon>Pseudomonadota</taxon>
        <taxon>Betaproteobacteria</taxon>
        <taxon>Burkholderiales</taxon>
        <taxon>Burkholderiaceae</taxon>
        <taxon>Burkholderia</taxon>
        <taxon>Burkholderia cepacia complex</taxon>
    </lineage>
</organism>
<dbReference type="Proteomes" id="UP000034400">
    <property type="component" value="Unassembled WGS sequence"/>
</dbReference>
<proteinExistence type="predicted"/>
<evidence type="ECO:0000256" key="1">
    <source>
        <dbReference type="SAM" id="MobiDB-lite"/>
    </source>
</evidence>
<name>A0ABD4AWV5_9BURK</name>
<protein>
    <submittedName>
        <fullName evidence="2">Uncharacterized protein</fullName>
    </submittedName>
</protein>
<accession>A0ABD4AWV5</accession>
<dbReference type="EMBL" id="LASD01000004">
    <property type="protein sequence ID" value="KKL41540.1"/>
    <property type="molecule type" value="Genomic_DNA"/>
</dbReference>
<sequence>MRARAQPARTIGGHAEAAFMRAIVASLHRVVRRINGTATAPWAGAAGQSSPGRHAATRRP</sequence>
<dbReference type="AlphaFoldDB" id="A0ABD4AWV5"/>
<evidence type="ECO:0000313" key="3">
    <source>
        <dbReference type="Proteomes" id="UP000034400"/>
    </source>
</evidence>
<feature type="region of interest" description="Disordered" evidence="1">
    <location>
        <begin position="38"/>
        <end position="60"/>
    </location>
</feature>
<gene>
    <name evidence="2" type="ORF">WR31_14705</name>
</gene>
<reference evidence="2 3" key="1">
    <citation type="submission" date="2015-03" db="EMBL/GenBank/DDBJ databases">
        <title>Draft genome sequences of the Burkholderia contaminans strains LMG 23361 and FFH2055 and Burkholderia cenocepacia K56-2.</title>
        <authorList>
            <person name="Bloodworth R.A."/>
            <person name="Selin C."/>
            <person name="Lopez De Volder M.A."/>
            <person name="Degrossi J."/>
            <person name="Drevinek P."/>
            <person name="Galanternik L."/>
            <person name="Cardona S.T."/>
        </authorList>
    </citation>
    <scope>NUCLEOTIDE SEQUENCE [LARGE SCALE GENOMIC DNA]</scope>
    <source>
        <strain evidence="2 3">LMG 23361</strain>
    </source>
</reference>